<dbReference type="Gene3D" id="1.50.10.10">
    <property type="match status" value="1"/>
</dbReference>
<dbReference type="SUPFAM" id="SSF48208">
    <property type="entry name" value="Six-hairpin glycosidases"/>
    <property type="match status" value="1"/>
</dbReference>
<proteinExistence type="predicted"/>
<reference evidence="2" key="1">
    <citation type="submission" date="2015-02" db="EMBL/GenBank/DDBJ databases">
        <title>Description and complete genome sequence of the first cultured representative of the subdivision 5 of the Verrucomicrobia phylum.</title>
        <authorList>
            <person name="Spring S."/>
            <person name="Bunk B."/>
            <person name="Sproer C."/>
            <person name="Klenk H.-P."/>
        </authorList>
    </citation>
    <scope>NUCLEOTIDE SEQUENCE [LARGE SCALE GENOMIC DNA]</scope>
    <source>
        <strain evidence="2">L21-Fru-AB</strain>
    </source>
</reference>
<sequence length="620" mass="70606">MRMNNIRNILIGVLLLGSVQGGSADYLVTWNCETGVEGRPDKPSPEVNGHPWGASYTGEHILAARSLLDVVPASAEKWAYVVPRSSTRSDQAFIRIRVACEPDYALCATNLSVALHSAAGGSEKLAVRWSVDDFASDLELEHTGNRLDFRCGPLDTEGQTESSIEFHVYNWGSEKGTTYIRRIGPGPEVSVSGFLREVTEKAGVAITQGDMARCMTPPRTVTNEPKHDAQGRLLPHQSYHRFIKRGMDFVLYGQDEFFQGDLMKDESGRELPPYYSYAKCRGVGVPYGSLSGQAVYPGFHHSIFIETLLTYHAYSGNEDALKEAIRIGDWNIAHRTPAEGQYPNLAWSTFIQGKPGGFHDKDAIMTDKAAIMGLAWFRLYEATGEERFLAAARETAESLAANVLPEGRLPFRVEPVSGEVREDYTSSQIFAVMLMEKLDAESGETRFEPVRGEMIEWLLQGPVESMDWRGFYEDVGDRPENRTNWDAIETARYFIRRRDRDPRYLPAAMRLYEWMDEMFVAREHYYSPAEGFREQLVCYNIMGVHTLHWAQLLTDLYELTGDQEYRRRVRQILNFATYLQADNDRIVVGPWHVPFWYSCHFGSVHMMMEILDRYPEWLEE</sequence>
<reference evidence="1 2" key="2">
    <citation type="journal article" date="2016" name="ISME J.">
        <title>Characterization of the first cultured representative of Verrucomicrobia subdivision 5 indicates the proposal of a novel phylum.</title>
        <authorList>
            <person name="Spring S."/>
            <person name="Bunk B."/>
            <person name="Sproer C."/>
            <person name="Schumann P."/>
            <person name="Rohde M."/>
            <person name="Tindall B.J."/>
            <person name="Klenk H.P."/>
        </authorList>
    </citation>
    <scope>NUCLEOTIDE SEQUENCE [LARGE SCALE GENOMIC DNA]</scope>
    <source>
        <strain evidence="1 2">L21-Fru-AB</strain>
    </source>
</reference>
<dbReference type="PATRIC" id="fig|1609981.3.peg.336"/>
<accession>A0A0G3EDW1</accession>
<protein>
    <submittedName>
        <fullName evidence="1">Uncharacterized protein</fullName>
    </submittedName>
</protein>
<keyword evidence="2" id="KW-1185">Reference proteome</keyword>
<dbReference type="EMBL" id="CP010904">
    <property type="protein sequence ID" value="AKJ63602.1"/>
    <property type="molecule type" value="Genomic_DNA"/>
</dbReference>
<evidence type="ECO:0000313" key="1">
    <source>
        <dbReference type="EMBL" id="AKJ63602.1"/>
    </source>
</evidence>
<dbReference type="GO" id="GO:0005975">
    <property type="term" value="P:carbohydrate metabolic process"/>
    <property type="evidence" value="ECO:0007669"/>
    <property type="project" value="InterPro"/>
</dbReference>
<dbReference type="InterPro" id="IPR012341">
    <property type="entry name" value="6hp_glycosidase-like_sf"/>
</dbReference>
<evidence type="ECO:0000313" key="2">
    <source>
        <dbReference type="Proteomes" id="UP000035268"/>
    </source>
</evidence>
<gene>
    <name evidence="1" type="ORF">L21SP4_00321</name>
</gene>
<dbReference type="KEGG" id="vbl:L21SP4_00321"/>
<organism evidence="1 2">
    <name type="scientific">Kiritimatiella glycovorans</name>
    <dbReference type="NCBI Taxonomy" id="1307763"/>
    <lineage>
        <taxon>Bacteria</taxon>
        <taxon>Pseudomonadati</taxon>
        <taxon>Kiritimatiellota</taxon>
        <taxon>Kiritimatiellia</taxon>
        <taxon>Kiritimatiellales</taxon>
        <taxon>Kiritimatiellaceae</taxon>
        <taxon>Kiritimatiella</taxon>
    </lineage>
</organism>
<name>A0A0G3EDW1_9BACT</name>
<dbReference type="InterPro" id="IPR008928">
    <property type="entry name" value="6-hairpin_glycosidase_sf"/>
</dbReference>
<dbReference type="AlphaFoldDB" id="A0A0G3EDW1"/>
<dbReference type="STRING" id="1307763.L21SP4_00321"/>
<dbReference type="Proteomes" id="UP000035268">
    <property type="component" value="Chromosome"/>
</dbReference>